<dbReference type="SUPFAM" id="SSF57903">
    <property type="entry name" value="FYVE/PHD zinc finger"/>
    <property type="match status" value="1"/>
</dbReference>
<evidence type="ECO:0000256" key="4">
    <source>
        <dbReference type="ARBA" id="ARBA00022833"/>
    </source>
</evidence>
<dbReference type="InterPro" id="IPR019787">
    <property type="entry name" value="Znf_PHD-finger"/>
</dbReference>
<evidence type="ECO:0000256" key="1">
    <source>
        <dbReference type="ARBA" id="ARBA00004123"/>
    </source>
</evidence>
<dbReference type="GO" id="GO:0031509">
    <property type="term" value="P:subtelomeric heterochromatin formation"/>
    <property type="evidence" value="ECO:0007669"/>
    <property type="project" value="EnsemblFungi"/>
</dbReference>
<dbReference type="GO" id="GO:0005829">
    <property type="term" value="C:cytosol"/>
    <property type="evidence" value="ECO:0007669"/>
    <property type="project" value="EnsemblFungi"/>
</dbReference>
<dbReference type="Pfam" id="PF00628">
    <property type="entry name" value="PHD"/>
    <property type="match status" value="1"/>
</dbReference>
<dbReference type="PANTHER" id="PTHR46174:SF1">
    <property type="entry name" value="CXXC-TYPE ZINC FINGER PROTEIN 1"/>
    <property type="match status" value="1"/>
</dbReference>
<dbReference type="Gene3D" id="3.30.40.10">
    <property type="entry name" value="Zinc/RING finger domain, C3HC4 (zinc finger)"/>
    <property type="match status" value="1"/>
</dbReference>
<dbReference type="CDD" id="cd16039">
    <property type="entry name" value="PHD_SPP1"/>
    <property type="match status" value="1"/>
</dbReference>
<dbReference type="InterPro" id="IPR011011">
    <property type="entry name" value="Znf_FYVE_PHD"/>
</dbReference>
<dbReference type="GO" id="GO:0000781">
    <property type="term" value="C:chromosome, telomeric region"/>
    <property type="evidence" value="ECO:0007669"/>
    <property type="project" value="GOC"/>
</dbReference>
<evidence type="ECO:0000259" key="7">
    <source>
        <dbReference type="PROSITE" id="PS50016"/>
    </source>
</evidence>
<evidence type="ECO:0000256" key="6">
    <source>
        <dbReference type="PROSITE-ProRule" id="PRU00146"/>
    </source>
</evidence>
<keyword evidence="5" id="KW-0539">Nucleus</keyword>
<dbReference type="GO" id="GO:0003682">
    <property type="term" value="F:chromatin binding"/>
    <property type="evidence" value="ECO:0007669"/>
    <property type="project" value="EnsemblFungi"/>
</dbReference>
<dbReference type="InterPro" id="IPR013083">
    <property type="entry name" value="Znf_RING/FYVE/PHD"/>
</dbReference>
<dbReference type="GO" id="GO:1903341">
    <property type="term" value="P:regulation of meiotic DNA double-strand break formation"/>
    <property type="evidence" value="ECO:0007669"/>
    <property type="project" value="EnsemblFungi"/>
</dbReference>
<organism evidence="8 9">
    <name type="scientific">Candida glabrata</name>
    <name type="common">Yeast</name>
    <name type="synonym">Torulopsis glabrata</name>
    <dbReference type="NCBI Taxonomy" id="5478"/>
    <lineage>
        <taxon>Eukaryota</taxon>
        <taxon>Fungi</taxon>
        <taxon>Dikarya</taxon>
        <taxon>Ascomycota</taxon>
        <taxon>Saccharomycotina</taxon>
        <taxon>Saccharomycetes</taxon>
        <taxon>Saccharomycetales</taxon>
        <taxon>Saccharomycetaceae</taxon>
        <taxon>Nakaseomyces</taxon>
    </lineage>
</organism>
<dbReference type="GO" id="GO:0140002">
    <property type="term" value="F:histone H3K4me3 reader activity"/>
    <property type="evidence" value="ECO:0007669"/>
    <property type="project" value="EnsemblFungi"/>
</dbReference>
<dbReference type="Proteomes" id="UP000054886">
    <property type="component" value="Unassembled WGS sequence"/>
</dbReference>
<dbReference type="AlphaFoldDB" id="A0A0W0DTJ7"/>
<evidence type="ECO:0000256" key="3">
    <source>
        <dbReference type="ARBA" id="ARBA00022771"/>
    </source>
</evidence>
<sequence length="360" mass="41942">MSNLLPEWCPPYSTTKIDTNTGEDVYCICKKPDYGELMVGCDGCDDWFHFECMKIPETYRNLVESFICPYCRVGITGPGSKGDGECPKSLWKKKCRLQDCYEPCESGSKYCSKEHGKEYMSQLLNKVKIKNDLNNRYANESDDKLLKDVYHATKNNVEKFKTFGSSSFIDSDIDRVDRHGEIYDKIINDDKYYKDLLTEKDNITNNQIEGLKKKVEELDKYLDWISSVNKLINGEDNTIEQEENVNDTIKTKKKKKKSQKRRSKKAICGYSLNLAKIPCNPEEFYNKYSEITTSTPECNEIEGICIKLRCNKHSDWSTMTSDQYTRQIISLETHLKRLDLSISTRKRQLNINYFEHIMRS</sequence>
<feature type="domain" description="PHD-type" evidence="7">
    <location>
        <begin position="24"/>
        <end position="74"/>
    </location>
</feature>
<dbReference type="VEuPathDB" id="FungiDB:B1J91_M02585g"/>
<protein>
    <submittedName>
        <fullName evidence="8">COMPASS component SPP1</fullName>
    </submittedName>
</protein>
<evidence type="ECO:0000313" key="8">
    <source>
        <dbReference type="EMBL" id="KTB07955.1"/>
    </source>
</evidence>
<reference evidence="8 9" key="1">
    <citation type="submission" date="2015-10" db="EMBL/GenBank/DDBJ databases">
        <title>Draft genomes sequences of Candida glabrata isolates 1A, 1B, 2A, 2B, 3A and 3B.</title>
        <authorList>
            <person name="Haavelsrud O.E."/>
            <person name="Gaustad P."/>
        </authorList>
    </citation>
    <scope>NUCLEOTIDE SEQUENCE [LARGE SCALE GENOMIC DNA]</scope>
    <source>
        <strain evidence="8">910700640</strain>
    </source>
</reference>
<dbReference type="VEuPathDB" id="FungiDB:GVI51_M02475"/>
<dbReference type="SMART" id="SM00249">
    <property type="entry name" value="PHD"/>
    <property type="match status" value="1"/>
</dbReference>
<evidence type="ECO:0000256" key="5">
    <source>
        <dbReference type="ARBA" id="ARBA00023242"/>
    </source>
</evidence>
<dbReference type="InterPro" id="IPR037869">
    <property type="entry name" value="Spp1/CFP1"/>
</dbReference>
<dbReference type="GO" id="GO:0048188">
    <property type="term" value="C:Set1C/COMPASS complex"/>
    <property type="evidence" value="ECO:0007669"/>
    <property type="project" value="EnsemblFungi"/>
</dbReference>
<evidence type="ECO:0000256" key="2">
    <source>
        <dbReference type="ARBA" id="ARBA00022723"/>
    </source>
</evidence>
<keyword evidence="2" id="KW-0479">Metal-binding</keyword>
<dbReference type="EMBL" id="LLZZ01000106">
    <property type="protein sequence ID" value="KTB07955.1"/>
    <property type="molecule type" value="Genomic_DNA"/>
</dbReference>
<comment type="caution">
    <text evidence="8">The sequence shown here is derived from an EMBL/GenBank/DDBJ whole genome shotgun (WGS) entry which is preliminary data.</text>
</comment>
<proteinExistence type="predicted"/>
<keyword evidence="3 6" id="KW-0863">Zinc-finger</keyword>
<evidence type="ECO:0000313" key="9">
    <source>
        <dbReference type="Proteomes" id="UP000054886"/>
    </source>
</evidence>
<dbReference type="InterPro" id="IPR019786">
    <property type="entry name" value="Zinc_finger_PHD-type_CS"/>
</dbReference>
<dbReference type="GO" id="GO:0008270">
    <property type="term" value="F:zinc ion binding"/>
    <property type="evidence" value="ECO:0007669"/>
    <property type="project" value="UniProtKB-KW"/>
</dbReference>
<name>A0A0W0DTJ7_CANGB</name>
<dbReference type="VEuPathDB" id="FungiDB:CAGL0M02585g"/>
<dbReference type="PANTHER" id="PTHR46174">
    <property type="entry name" value="CXXC-TYPE ZINC FINGER PROTEIN 1"/>
    <property type="match status" value="1"/>
</dbReference>
<dbReference type="PROSITE" id="PS01359">
    <property type="entry name" value="ZF_PHD_1"/>
    <property type="match status" value="1"/>
</dbReference>
<comment type="subcellular location">
    <subcellularLocation>
        <location evidence="1">Nucleus</location>
    </subcellularLocation>
</comment>
<dbReference type="VEuPathDB" id="FungiDB:GWK60_M02475"/>
<dbReference type="PROSITE" id="PS50016">
    <property type="entry name" value="ZF_PHD_2"/>
    <property type="match status" value="1"/>
</dbReference>
<gene>
    <name evidence="8" type="ORF">AO440_003967</name>
</gene>
<dbReference type="GO" id="GO:0042800">
    <property type="term" value="F:histone H3K4 methyltransferase activity"/>
    <property type="evidence" value="ECO:0007669"/>
    <property type="project" value="EnsemblFungi"/>
</dbReference>
<accession>A0A0W0DTJ7</accession>
<dbReference type="InterPro" id="IPR001965">
    <property type="entry name" value="Znf_PHD"/>
</dbReference>
<dbReference type="GO" id="GO:0045893">
    <property type="term" value="P:positive regulation of DNA-templated transcription"/>
    <property type="evidence" value="ECO:0007669"/>
    <property type="project" value="TreeGrafter"/>
</dbReference>
<keyword evidence="4" id="KW-0862">Zinc</keyword>